<dbReference type="Gene3D" id="3.10.450.50">
    <property type="match status" value="1"/>
</dbReference>
<evidence type="ECO:0000313" key="1">
    <source>
        <dbReference type="EMBL" id="ALE01199.1"/>
    </source>
</evidence>
<gene>
    <name evidence="1" type="ORF">W908_00385</name>
</gene>
<dbReference type="AlphaFoldDB" id="A0A0M4LYQ2"/>
<accession>A0A0M4LYQ2</accession>
<keyword evidence="2" id="KW-1185">Reference proteome</keyword>
<dbReference type="EMBL" id="CP006911">
    <property type="protein sequence ID" value="ALE01199.1"/>
    <property type="molecule type" value="Genomic_DNA"/>
</dbReference>
<dbReference type="InterPro" id="IPR032710">
    <property type="entry name" value="NTF2-like_dom_sf"/>
</dbReference>
<sequence length="167" mass="19331">MSVELPMSYDSKSQKTLEIVKAMEDALGANSNDMDQYFHKEFRWMGNQGCGIKNNLEEFRNNWQLPLRAAFTDRIYKTDKFLVDGEWASCFGHIDALHSGEFMGIKPTNQRVKIHYTDFWEVRDGLIIDNWVNVDFPSILSQLGIDVFNGMGWETFDRGEVQPPKPN</sequence>
<name>A0A0M4LYQ2_9GAMM</name>
<dbReference type="SUPFAM" id="SSF54427">
    <property type="entry name" value="NTF2-like"/>
    <property type="match status" value="1"/>
</dbReference>
<dbReference type="STRING" id="1125411.W908_00385"/>
<dbReference type="Pfam" id="PF07366">
    <property type="entry name" value="SnoaL"/>
    <property type="match status" value="1"/>
</dbReference>
<dbReference type="PATRIC" id="fig|1125411.7.peg.76"/>
<dbReference type="Proteomes" id="UP000068905">
    <property type="component" value="Chromosome"/>
</dbReference>
<proteinExistence type="predicted"/>
<protein>
    <submittedName>
        <fullName evidence="1">Polyketide cyclase</fullName>
    </submittedName>
</protein>
<evidence type="ECO:0000313" key="2">
    <source>
        <dbReference type="Proteomes" id="UP000068905"/>
    </source>
</evidence>
<organism evidence="1 2">
    <name type="scientific">Candidatus Pseudothioglobus singularis PS1</name>
    <dbReference type="NCBI Taxonomy" id="1125411"/>
    <lineage>
        <taxon>Bacteria</taxon>
        <taxon>Pseudomonadati</taxon>
        <taxon>Pseudomonadota</taxon>
        <taxon>Gammaproteobacteria</taxon>
        <taxon>Candidatus Pseudothioglobaceae</taxon>
        <taxon>Candidatus Pseudothioglobus</taxon>
    </lineage>
</organism>
<dbReference type="InterPro" id="IPR009959">
    <property type="entry name" value="Cyclase_SnoaL-like"/>
</dbReference>
<reference evidence="1 2" key="1">
    <citation type="journal article" date="2015" name="Genome Announc.">
        <title>Genome Sequence of 'Candidatus Thioglobus singularis' Strain PS1, a Mixotroph from the SUP05 Clade of Marine Gammaproteobacteria.</title>
        <authorList>
            <person name="Marshall K.T."/>
            <person name="Morris R.M."/>
        </authorList>
    </citation>
    <scope>NUCLEOTIDE SEQUENCE [LARGE SCALE GENOMIC DNA]</scope>
    <source>
        <strain evidence="1 2">PS1</strain>
    </source>
</reference>
<dbReference type="OrthoDB" id="129343at2"/>
<dbReference type="GO" id="GO:0030638">
    <property type="term" value="P:polyketide metabolic process"/>
    <property type="evidence" value="ECO:0007669"/>
    <property type="project" value="InterPro"/>
</dbReference>
<dbReference type="KEGG" id="tsn:W908_00385"/>
<dbReference type="RefSeq" id="WP_053819489.1">
    <property type="nucleotide sequence ID" value="NZ_CP006911.1"/>
</dbReference>